<dbReference type="RefSeq" id="WP_120470801.1">
    <property type="nucleotide sequence ID" value="NZ_CATAJS010000061.1"/>
</dbReference>
<feature type="region of interest" description="Disordered" evidence="2">
    <location>
        <begin position="130"/>
        <end position="155"/>
    </location>
</feature>
<evidence type="ECO:0000256" key="1">
    <source>
        <dbReference type="ARBA" id="ARBA00005397"/>
    </source>
</evidence>
<keyword evidence="4" id="KW-1185">Reference proteome</keyword>
<dbReference type="Gene3D" id="3.30.70.1950">
    <property type="match status" value="1"/>
</dbReference>
<comment type="similarity">
    <text evidence="1">Belongs to the MecA family.</text>
</comment>
<dbReference type="PANTHER" id="PTHR39161:SF1">
    <property type="entry name" value="ADAPTER PROTEIN MECA 1"/>
    <property type="match status" value="1"/>
</dbReference>
<name>A0A3A9AGK0_9FIRM</name>
<proteinExistence type="inferred from homology"/>
<evidence type="ECO:0000256" key="2">
    <source>
        <dbReference type="SAM" id="MobiDB-lite"/>
    </source>
</evidence>
<dbReference type="InterPro" id="IPR038471">
    <property type="entry name" value="MecA_C_sf"/>
</dbReference>
<sequence length="266" mass="29975">MKIEKVNDHQIRCTLTREDLADRELKLSELAYGTEKAKDLFRDMMQQASFEFGFEAEDIPLMIEAIPLNSECIVLIITKVEDPDELDTRFSKFAPSVHEDGNTLDDVLDTIAEGADDVLDLFRKIQNNKSTGTSAENAPQTQQPEQDAESTKRSFKNALQKKLSDTAVSMELTRIYTFRSLREITDLAHVLSGFYNGANSLYKQKDNTYILVLSKSSHTPVEFNKVCNILSEYGSCIKSVPASEAYLEEHFEPIVKNTALQSLSCI</sequence>
<dbReference type="EMBL" id="RAYQ01000014">
    <property type="protein sequence ID" value="RKI90527.1"/>
    <property type="molecule type" value="Genomic_DNA"/>
</dbReference>
<comment type="caution">
    <text evidence="3">The sequence shown here is derived from an EMBL/GenBank/DDBJ whole genome shotgun (WGS) entry which is preliminary data.</text>
</comment>
<dbReference type="AlphaFoldDB" id="A0A3A9AGK0"/>
<dbReference type="OrthoDB" id="2085234at2"/>
<gene>
    <name evidence="3" type="ORF">D7V94_13990</name>
</gene>
<dbReference type="InterPro" id="IPR008681">
    <property type="entry name" value="Neg-reg_MecA"/>
</dbReference>
<reference evidence="3 4" key="1">
    <citation type="submission" date="2018-09" db="EMBL/GenBank/DDBJ databases">
        <title>Murine metabolic-syndrome-specific gut microbial biobank.</title>
        <authorList>
            <person name="Liu C."/>
        </authorList>
    </citation>
    <scope>NUCLEOTIDE SEQUENCE [LARGE SCALE GENOMIC DNA]</scope>
    <source>
        <strain evidence="3 4">0.1xD8-82</strain>
    </source>
</reference>
<feature type="compositionally biased region" description="Polar residues" evidence="2">
    <location>
        <begin position="130"/>
        <end position="145"/>
    </location>
</feature>
<protein>
    <submittedName>
        <fullName evidence="3">Adaptor protein MecA</fullName>
    </submittedName>
</protein>
<dbReference type="Proteomes" id="UP000280696">
    <property type="component" value="Unassembled WGS sequence"/>
</dbReference>
<accession>A0A3A9AGK0</accession>
<dbReference type="PANTHER" id="PTHR39161">
    <property type="entry name" value="ADAPTER PROTEIN MECA"/>
    <property type="match status" value="1"/>
</dbReference>
<evidence type="ECO:0000313" key="4">
    <source>
        <dbReference type="Proteomes" id="UP000280696"/>
    </source>
</evidence>
<evidence type="ECO:0000313" key="3">
    <source>
        <dbReference type="EMBL" id="RKI90527.1"/>
    </source>
</evidence>
<organism evidence="3 4">
    <name type="scientific">Parablautia intestinalis</name>
    <dbReference type="NCBI Taxonomy" id="2320100"/>
    <lineage>
        <taxon>Bacteria</taxon>
        <taxon>Bacillati</taxon>
        <taxon>Bacillota</taxon>
        <taxon>Clostridia</taxon>
        <taxon>Lachnospirales</taxon>
        <taxon>Lachnospiraceae</taxon>
        <taxon>Parablautia</taxon>
    </lineage>
</organism>
<dbReference type="Pfam" id="PF05389">
    <property type="entry name" value="MecA"/>
    <property type="match status" value="1"/>
</dbReference>